<comment type="caution">
    <text evidence="4">The sequence shown here is derived from an EMBL/GenBank/DDBJ whole genome shotgun (WGS) entry which is preliminary data.</text>
</comment>
<name>A0A9W9CRV6_9PEZI</name>
<dbReference type="GO" id="GO:0006508">
    <property type="term" value="P:proteolysis"/>
    <property type="evidence" value="ECO:0007669"/>
    <property type="project" value="InterPro"/>
</dbReference>
<evidence type="ECO:0000313" key="4">
    <source>
        <dbReference type="EMBL" id="KAJ4385389.1"/>
    </source>
</evidence>
<dbReference type="PANTHER" id="PTHR43798">
    <property type="entry name" value="MONOACYLGLYCEROL LIPASE"/>
    <property type="match status" value="1"/>
</dbReference>
<dbReference type="OrthoDB" id="190201at2759"/>
<dbReference type="SUPFAM" id="SSF53474">
    <property type="entry name" value="alpha/beta-Hydrolases"/>
    <property type="match status" value="1"/>
</dbReference>
<evidence type="ECO:0000259" key="3">
    <source>
        <dbReference type="Pfam" id="PF00561"/>
    </source>
</evidence>
<proteinExistence type="inferred from homology"/>
<comment type="similarity">
    <text evidence="1">Belongs to the peptidase S33 family.</text>
</comment>
<gene>
    <name evidence="4" type="ORF">N0V93_009816</name>
</gene>
<dbReference type="EMBL" id="JAPEVB010000007">
    <property type="protein sequence ID" value="KAJ4385389.1"/>
    <property type="molecule type" value="Genomic_DNA"/>
</dbReference>
<dbReference type="InterPro" id="IPR002410">
    <property type="entry name" value="Peptidase_S33"/>
</dbReference>
<dbReference type="GO" id="GO:0008233">
    <property type="term" value="F:peptidase activity"/>
    <property type="evidence" value="ECO:0007669"/>
    <property type="project" value="InterPro"/>
</dbReference>
<dbReference type="Proteomes" id="UP001140453">
    <property type="component" value="Unassembled WGS sequence"/>
</dbReference>
<evidence type="ECO:0000313" key="5">
    <source>
        <dbReference type="Proteomes" id="UP001140453"/>
    </source>
</evidence>
<evidence type="ECO:0000256" key="1">
    <source>
        <dbReference type="ARBA" id="ARBA00010088"/>
    </source>
</evidence>
<keyword evidence="2" id="KW-0378">Hydrolase</keyword>
<dbReference type="InterPro" id="IPR050266">
    <property type="entry name" value="AB_hydrolase_sf"/>
</dbReference>
<dbReference type="InterPro" id="IPR029058">
    <property type="entry name" value="AB_hydrolase_fold"/>
</dbReference>
<dbReference type="Pfam" id="PF00561">
    <property type="entry name" value="Abhydrolase_1"/>
    <property type="match status" value="1"/>
</dbReference>
<dbReference type="PRINTS" id="PR00793">
    <property type="entry name" value="PROAMNOPTASE"/>
</dbReference>
<dbReference type="InterPro" id="IPR005945">
    <property type="entry name" value="Pro_imino_pep"/>
</dbReference>
<keyword evidence="5" id="KW-1185">Reference proteome</keyword>
<dbReference type="InterPro" id="IPR000073">
    <property type="entry name" value="AB_hydrolase_1"/>
</dbReference>
<dbReference type="GO" id="GO:0016020">
    <property type="term" value="C:membrane"/>
    <property type="evidence" value="ECO:0007669"/>
    <property type="project" value="TreeGrafter"/>
</dbReference>
<dbReference type="NCBIfam" id="TIGR01250">
    <property type="entry name" value="pro_imino_pep_2"/>
    <property type="match status" value="1"/>
</dbReference>
<sequence>MGEAFNHETTSYFADSTNVGMAEYPTSEGEIVFDVPDAGKPCKTWYKILGTLDSTSPVLIALHGGPGAGHDYLVPLADLYKIYGIPVVLYDQIGCARSTHLKEKMGDEEFWSFGLFIRELDNLIDSLDLRKRGFYLLGQSWGGVLASAYAMHQPLGKSPEGLKKLVIASGPASIPLYVKGLEGLLAQLPPDVRKTLEDCDRRGDHESEEFEKASQVFLRRFVCTIDPMPEEVQAAFKNLKEDPTVYLTIQGPAEFIITGSLRTWEGWKHAETIAVETLIVNGKTDEVTNLSLYPWFKLIPRVRWVTLGGAHMSHWEDRERYMQEVGDFLVSTPPEERK</sequence>
<protein>
    <recommendedName>
        <fullName evidence="3">AB hydrolase-1 domain-containing protein</fullName>
    </recommendedName>
</protein>
<dbReference type="PANTHER" id="PTHR43798:SF33">
    <property type="entry name" value="HYDROLASE, PUTATIVE (AFU_ORTHOLOGUE AFUA_2G14860)-RELATED"/>
    <property type="match status" value="1"/>
</dbReference>
<accession>A0A9W9CRV6</accession>
<dbReference type="AlphaFoldDB" id="A0A9W9CRV6"/>
<dbReference type="Gene3D" id="3.40.50.1820">
    <property type="entry name" value="alpha/beta hydrolase"/>
    <property type="match status" value="1"/>
</dbReference>
<organism evidence="4 5">
    <name type="scientific">Gnomoniopsis smithogilvyi</name>
    <dbReference type="NCBI Taxonomy" id="1191159"/>
    <lineage>
        <taxon>Eukaryota</taxon>
        <taxon>Fungi</taxon>
        <taxon>Dikarya</taxon>
        <taxon>Ascomycota</taxon>
        <taxon>Pezizomycotina</taxon>
        <taxon>Sordariomycetes</taxon>
        <taxon>Sordariomycetidae</taxon>
        <taxon>Diaporthales</taxon>
        <taxon>Gnomoniaceae</taxon>
        <taxon>Gnomoniopsis</taxon>
    </lineage>
</organism>
<reference evidence="4" key="1">
    <citation type="submission" date="2022-10" db="EMBL/GenBank/DDBJ databases">
        <title>Tapping the CABI collections for fungal endophytes: first genome assemblies for Collariella, Neodidymelliopsis, Ascochyta clinopodiicola, Didymella pomorum, Didymosphaeria variabile, Neocosmospora piperis and Neocucurbitaria cava.</title>
        <authorList>
            <person name="Hill R."/>
        </authorList>
    </citation>
    <scope>NUCLEOTIDE SEQUENCE</scope>
    <source>
        <strain evidence="4">IMI 355082</strain>
    </source>
</reference>
<evidence type="ECO:0000256" key="2">
    <source>
        <dbReference type="ARBA" id="ARBA00022801"/>
    </source>
</evidence>
<feature type="domain" description="AB hydrolase-1" evidence="3">
    <location>
        <begin position="57"/>
        <end position="317"/>
    </location>
</feature>
<dbReference type="PIRSF" id="PIRSF005539">
    <property type="entry name" value="Pept_S33_TRI_F1"/>
    <property type="match status" value="1"/>
</dbReference>